<dbReference type="InterPro" id="IPR000209">
    <property type="entry name" value="Peptidase_S8/S53_dom"/>
</dbReference>
<dbReference type="EMBL" id="BPEU01000014">
    <property type="protein sequence ID" value="GIU41214.1"/>
    <property type="molecule type" value="Genomic_DNA"/>
</dbReference>
<comment type="caution">
    <text evidence="5">Lacks conserved residue(s) required for the propagation of feature annotation.</text>
</comment>
<proteinExistence type="inferred from homology"/>
<dbReference type="PROSITE" id="PS50268">
    <property type="entry name" value="CADHERIN_2"/>
    <property type="match status" value="1"/>
</dbReference>
<dbReference type="PROSITE" id="PS51892">
    <property type="entry name" value="SUBTILASE"/>
    <property type="match status" value="1"/>
</dbReference>
<comment type="similarity">
    <text evidence="1 5">Belongs to the peptidase S8 family.</text>
</comment>
<keyword evidence="6" id="KW-0732">Signal</keyword>
<name>A0ABQ4P228_SHECO</name>
<keyword evidence="3" id="KW-0378">Hydrolase</keyword>
<dbReference type="Gene3D" id="2.60.40.60">
    <property type="entry name" value="Cadherins"/>
    <property type="match status" value="1"/>
</dbReference>
<dbReference type="SUPFAM" id="SSF52743">
    <property type="entry name" value="Subtilisin-like"/>
    <property type="match status" value="1"/>
</dbReference>
<protein>
    <recommendedName>
        <fullName evidence="7">Cadherin domain-containing protein</fullName>
    </recommendedName>
</protein>
<feature type="chain" id="PRO_5046384788" description="Cadherin domain-containing protein" evidence="6">
    <location>
        <begin position="26"/>
        <end position="1262"/>
    </location>
</feature>
<organism evidence="8 9">
    <name type="scientific">Shewanella colwelliana</name>
    <name type="common">Alteromonas colwelliana</name>
    <dbReference type="NCBI Taxonomy" id="23"/>
    <lineage>
        <taxon>Bacteria</taxon>
        <taxon>Pseudomonadati</taxon>
        <taxon>Pseudomonadota</taxon>
        <taxon>Gammaproteobacteria</taxon>
        <taxon>Alteromonadales</taxon>
        <taxon>Shewanellaceae</taxon>
        <taxon>Shewanella</taxon>
    </lineage>
</organism>
<evidence type="ECO:0000313" key="9">
    <source>
        <dbReference type="Proteomes" id="UP000773469"/>
    </source>
</evidence>
<accession>A0ABQ4P228</accession>
<evidence type="ECO:0000313" key="8">
    <source>
        <dbReference type="EMBL" id="GIU41214.1"/>
    </source>
</evidence>
<evidence type="ECO:0000256" key="6">
    <source>
        <dbReference type="SAM" id="SignalP"/>
    </source>
</evidence>
<sequence>MEMKFRKCTLALCVSTAILSGALQAEIQTESISAFTSGQQQQRATYTLYLNSASAIELQTKKNNYKQRLKQISSFQDQVFNLVKAIDPQATLVARSGLVANIITVELQHSSLEQVKAIEAIEQIFNADNSSSIKLNQSVKATAQDTSVMADEEIALLSPYTANASAGTGVSVAIISTGIDYTLPIFGGSGVYGENNDPETPPPAGSYLDALEHGAIEYNGFPTAVVGGGWDFSSENAGNDANPIDQNLSYESWNGWTYPTGMGTELASIVHQLAPGATLHAYKVYNVSGASWDPSYITASGPTLAKIVQAFEHALDPNQDGDTSDHIDIALLEASGAGAFFNIDGNASANLLQLLLERVSAQGMTVITHAGDLAEYSLYGDAQAKHRNWISAEGSATSAITVGAVNYAEDGETLIVPSWAAMGPVRGSQTLKPEIVTFTDNQPVAKISNADDATAKYGTRSGSMSGAARIAAAAAVIKSQFPGFGPAEIKALLANTANINSILESDEITPAEIYSIGHGVENIDAAISSPLVAWDSNSNQPYVQFGMHEVAGSKTLHKNITVRNLSDTAQTYHLSFKMVGDKAAHAALAITLPESVNIPANSSVVIPVTMMLEGAKLPQWPLMMSADHSDANLKATELNGYISLTSEGKPEINLGWMVKARHSTTITKRPNATEFPTYLGWNPDTYQTDWDHLAWGQALYPDDEFGNGGYQGYVASFINDSQSETTFHAYPLILQNGDVRDDLKNVKGHMIKAVGGAIFDDAMCSVTGKKLNIAVSLFDRADVALANFQERGPQLFTYDLFFESVVLENNWHESFEGAYLWDEAQMVNQPRIALNAKGQPTTYVIDYKTPYDYNNPNGRLKESTLPTYFANNGKNVVSQVCLEDLFHHELDSVEDFDQNFGFHIQTDRHTGTEIYEPIAQFNPIKGGTYSVEQSCYFDWFSGEEVCSDMVNDRSVHVGFAAMVPEASLGELAFTPTYTAQPGEEIYIASVGASELGGIGAIPEPKGFMVVSVNDDFMQIGYNSMLDNDGSIVAKAKANQTFNLEENVEVGTIIGKIELDTQGFFTYGSTSFEPLQIHITNTLIGTPFAINQDTHELYVINPTAIDYENIREFELKITAQKGNTLGETETVKVMVTDANDIAPVVDEKVAASMPTPQLSFKQGQSASFSIDIAGLFTDVEGNSLSYTLEGSSFTALSISGTEIIGELDSEGSHPLTVTASDGVHEVSHSLNVTSTFEPESDSGGSLGLLSLLLAGLMTQRRRR</sequence>
<evidence type="ECO:0000256" key="3">
    <source>
        <dbReference type="ARBA" id="ARBA00022801"/>
    </source>
</evidence>
<dbReference type="InterPro" id="IPR050131">
    <property type="entry name" value="Peptidase_S8_subtilisin-like"/>
</dbReference>
<dbReference type="CDD" id="cd11304">
    <property type="entry name" value="Cadherin_repeat"/>
    <property type="match status" value="1"/>
</dbReference>
<dbReference type="InterPro" id="IPR015919">
    <property type="entry name" value="Cadherin-like_sf"/>
</dbReference>
<dbReference type="SMART" id="SM00112">
    <property type="entry name" value="CA"/>
    <property type="match status" value="1"/>
</dbReference>
<dbReference type="PANTHER" id="PTHR43806">
    <property type="entry name" value="PEPTIDASE S8"/>
    <property type="match status" value="1"/>
</dbReference>
<dbReference type="Gene3D" id="3.40.50.200">
    <property type="entry name" value="Peptidase S8/S53 domain"/>
    <property type="match status" value="1"/>
</dbReference>
<evidence type="ECO:0000256" key="4">
    <source>
        <dbReference type="ARBA" id="ARBA00022825"/>
    </source>
</evidence>
<keyword evidence="9" id="KW-1185">Reference proteome</keyword>
<dbReference type="PANTHER" id="PTHR43806:SF11">
    <property type="entry name" value="CEREVISIN-RELATED"/>
    <property type="match status" value="1"/>
</dbReference>
<feature type="domain" description="Cadherin" evidence="7">
    <location>
        <begin position="1035"/>
        <end position="1144"/>
    </location>
</feature>
<keyword evidence="2" id="KW-0645">Protease</keyword>
<gene>
    <name evidence="8" type="ORF">TUM3794_21330</name>
</gene>
<evidence type="ECO:0000259" key="7">
    <source>
        <dbReference type="PROSITE" id="PS50268"/>
    </source>
</evidence>
<evidence type="ECO:0000256" key="1">
    <source>
        <dbReference type="ARBA" id="ARBA00011073"/>
    </source>
</evidence>
<keyword evidence="4" id="KW-0720">Serine protease</keyword>
<dbReference type="Pfam" id="PF00082">
    <property type="entry name" value="Peptidase_S8"/>
    <property type="match status" value="1"/>
</dbReference>
<feature type="signal peptide" evidence="6">
    <location>
        <begin position="1"/>
        <end position="25"/>
    </location>
</feature>
<evidence type="ECO:0000256" key="5">
    <source>
        <dbReference type="PROSITE-ProRule" id="PRU01240"/>
    </source>
</evidence>
<dbReference type="Proteomes" id="UP000773469">
    <property type="component" value="Unassembled WGS sequence"/>
</dbReference>
<dbReference type="InterPro" id="IPR002126">
    <property type="entry name" value="Cadherin-like_dom"/>
</dbReference>
<reference evidence="8 9" key="1">
    <citation type="submission" date="2021-05" db="EMBL/GenBank/DDBJ databases">
        <title>Molecular characterization for Shewanella algae harboring chromosomal blaOXA-55-like strains isolated from clinical and environment sample.</title>
        <authorList>
            <person name="Ohama Y."/>
            <person name="Aoki K."/>
            <person name="Harada S."/>
            <person name="Moriya K."/>
            <person name="Ishii Y."/>
            <person name="Tateda K."/>
        </authorList>
    </citation>
    <scope>NUCLEOTIDE SEQUENCE [LARGE SCALE GENOMIC DNA]</scope>
    <source>
        <strain evidence="8 9">MBTL60-118</strain>
    </source>
</reference>
<dbReference type="InterPro" id="IPR036852">
    <property type="entry name" value="Peptidase_S8/S53_dom_sf"/>
</dbReference>
<comment type="caution">
    <text evidence="8">The sequence shown here is derived from an EMBL/GenBank/DDBJ whole genome shotgun (WGS) entry which is preliminary data.</text>
</comment>
<dbReference type="SUPFAM" id="SSF49313">
    <property type="entry name" value="Cadherin-like"/>
    <property type="match status" value="1"/>
</dbReference>
<evidence type="ECO:0000256" key="2">
    <source>
        <dbReference type="ARBA" id="ARBA00022670"/>
    </source>
</evidence>